<comment type="caution">
    <text evidence="6">The sequence shown here is derived from an EMBL/GenBank/DDBJ whole genome shotgun (WGS) entry which is preliminary data.</text>
</comment>
<dbReference type="InterPro" id="IPR050630">
    <property type="entry name" value="WD_repeat_EMAP"/>
</dbReference>
<dbReference type="GO" id="GO:0035556">
    <property type="term" value="P:intracellular signal transduction"/>
    <property type="evidence" value="ECO:0007669"/>
    <property type="project" value="InterPro"/>
</dbReference>
<feature type="compositionally biased region" description="Polar residues" evidence="4">
    <location>
        <begin position="292"/>
        <end position="316"/>
    </location>
</feature>
<feature type="region of interest" description="Disordered" evidence="4">
    <location>
        <begin position="285"/>
        <end position="338"/>
    </location>
</feature>
<dbReference type="InterPro" id="IPR001680">
    <property type="entry name" value="WD40_rpt"/>
</dbReference>
<dbReference type="GO" id="GO:0008017">
    <property type="term" value="F:microtubule binding"/>
    <property type="evidence" value="ECO:0007669"/>
    <property type="project" value="TreeGrafter"/>
</dbReference>
<name>A0A7I8VS21_9ANNE</name>
<dbReference type="InterPro" id="IPR036572">
    <property type="entry name" value="Doublecortin_dom_sf"/>
</dbReference>
<dbReference type="InterPro" id="IPR055442">
    <property type="entry name" value="Beta-prop_EML-like_2nd"/>
</dbReference>
<organism evidence="6 7">
    <name type="scientific">Dimorphilus gyrociliatus</name>
    <dbReference type="NCBI Taxonomy" id="2664684"/>
    <lineage>
        <taxon>Eukaryota</taxon>
        <taxon>Metazoa</taxon>
        <taxon>Spiralia</taxon>
        <taxon>Lophotrochozoa</taxon>
        <taxon>Annelida</taxon>
        <taxon>Polychaeta</taxon>
        <taxon>Polychaeta incertae sedis</taxon>
        <taxon>Dinophilidae</taxon>
        <taxon>Dimorphilus</taxon>
    </lineage>
</organism>
<evidence type="ECO:0000256" key="4">
    <source>
        <dbReference type="SAM" id="MobiDB-lite"/>
    </source>
</evidence>
<keyword evidence="1 3" id="KW-0853">WD repeat</keyword>
<feature type="domain" description="Doublecortin" evidence="5">
    <location>
        <begin position="205"/>
        <end position="291"/>
    </location>
</feature>
<dbReference type="SUPFAM" id="SSF50998">
    <property type="entry name" value="Quinoprotein alcohol dehydrogenase-like"/>
    <property type="match status" value="1"/>
</dbReference>
<evidence type="ECO:0000313" key="7">
    <source>
        <dbReference type="Proteomes" id="UP000549394"/>
    </source>
</evidence>
<dbReference type="OrthoDB" id="47802at2759"/>
<dbReference type="PANTHER" id="PTHR13720:SF55">
    <property type="entry name" value="ECHINODERM MICROTUBULE-ASSOCIATED PROTEIN-LIKE CG42247"/>
    <property type="match status" value="1"/>
</dbReference>
<keyword evidence="2" id="KW-0677">Repeat</keyword>
<dbReference type="PROSITE" id="PS50309">
    <property type="entry name" value="DC"/>
    <property type="match status" value="2"/>
</dbReference>
<proteinExistence type="predicted"/>
<dbReference type="GO" id="GO:0000226">
    <property type="term" value="P:microtubule cytoskeleton organization"/>
    <property type="evidence" value="ECO:0007669"/>
    <property type="project" value="TreeGrafter"/>
</dbReference>
<dbReference type="InterPro" id="IPR011047">
    <property type="entry name" value="Quinoprotein_ADH-like_sf"/>
</dbReference>
<evidence type="ECO:0000259" key="5">
    <source>
        <dbReference type="PROSITE" id="PS50309"/>
    </source>
</evidence>
<keyword evidence="7" id="KW-1185">Reference proteome</keyword>
<dbReference type="AlphaFoldDB" id="A0A7I8VS21"/>
<dbReference type="GO" id="GO:0072686">
    <property type="term" value="C:mitotic spindle"/>
    <property type="evidence" value="ECO:0007669"/>
    <property type="project" value="TreeGrafter"/>
</dbReference>
<evidence type="ECO:0000256" key="1">
    <source>
        <dbReference type="ARBA" id="ARBA00022574"/>
    </source>
</evidence>
<evidence type="ECO:0000313" key="6">
    <source>
        <dbReference type="EMBL" id="CAD5119118.1"/>
    </source>
</evidence>
<gene>
    <name evidence="6" type="ORF">DGYR_LOCUS7403</name>
</gene>
<accession>A0A7I8VS21</accession>
<protein>
    <submittedName>
        <fullName evidence="6">DgyrCDS7761</fullName>
    </submittedName>
</protein>
<dbReference type="Gene3D" id="3.10.20.230">
    <property type="entry name" value="Doublecortin domain"/>
    <property type="match status" value="2"/>
</dbReference>
<evidence type="ECO:0000256" key="2">
    <source>
        <dbReference type="ARBA" id="ARBA00022737"/>
    </source>
</evidence>
<evidence type="ECO:0000256" key="3">
    <source>
        <dbReference type="PROSITE-ProRule" id="PRU00221"/>
    </source>
</evidence>
<feature type="domain" description="Doublecortin" evidence="5">
    <location>
        <begin position="73"/>
        <end position="155"/>
    </location>
</feature>
<dbReference type="SMART" id="SM00537">
    <property type="entry name" value="DCX"/>
    <property type="match status" value="1"/>
</dbReference>
<dbReference type="PANTHER" id="PTHR13720">
    <property type="entry name" value="WD-40 REPEAT PROTEIN"/>
    <property type="match status" value="1"/>
</dbReference>
<sequence length="988" mass="111265">MEDPLEVRKMTELVRKKKKKMKDGKLLPSKLPRPIKDLSQYINHSQDEDDIEIDNEEEQMKNGIDDSTPRRGHLVTFFRNGDCNYKGLRTAISSKHFGNVETLMVWLNDKIPTAAGVRYIFSLPEAKLVRDITEFGNGGSYVVSSVRKLIDVDYGFSKEGYWVNRRPTASKFRRSDQNLLDLASPVTSQTLSRSNSLRSVESTPRELLIVSNTKRSSRQKIFLNPKTNQDFSRFLYDLGNTVELDYPPITALFTAQPPYKKVESYSQLLRDCKLNDAFIACGQEGKPKEFNQSDSETPRNQSKRSYLQQYKANKQAVQPKRDRWESEDTSIPKPKPNELDHTINVLRAEINGRRRSFLIPTSLTKQANSLRPKKRLKLDWIYGMNTSSKHPLHVLSTGELVYTVANIAVVYDRKKSAQRFFTGHKMPITCLTVHPDPLQPYVATVQSVRPVIKIWDARSLAIYGEIGEGSLQGNISSIQFSVTGLMLAVDSSDKHTLFIWDWRNKELLIRTMATTETSVVSAIFHPHDPSLIITYGRQHIHFWKLFTEGDNSYKLLRDKDSGNFIDYFAPIPSHVTAVSFSPSGDVVTADSEGRIIVWSKDETDAYTINEEYSGDLLRAHYKKPITSLTTLGDGTLLSCAGNEIKAWDLSADYRFVTERLIPEVAGTIKSVVTRNIGGMDGAIYVVTAKSSFLEGSLQDKLSFVFHAHSQSIAGLAVHPSEPFFYTAGQDSYVCKWSAAKKKMIWRIHVDISCSSLALDPHGKVLSVGTSNGRLIALNALTGDHLSSIQISNDLLDSVSYSPKGDRLAAACHDGNVYIFDVLDDSVVYRRRDKKGTLRGHNNAVLNIDWDKSGRYIQSESRDFDILNWDTDKMSIVKEETAAKFEWSTHSCTIGARISGAWANIADGGYISCCNTNWNGKLLLTGGAEGSIKLYNYPCLPNSNFDERRPYWDVVRRVNFSADDCHAFTIGGKESAILQWSLSDQLEFT</sequence>
<dbReference type="Pfam" id="PF23409">
    <property type="entry name" value="Beta-prop_EML"/>
    <property type="match status" value="1"/>
</dbReference>
<reference evidence="6 7" key="1">
    <citation type="submission" date="2020-08" db="EMBL/GenBank/DDBJ databases">
        <authorList>
            <person name="Hejnol A."/>
        </authorList>
    </citation>
    <scope>NUCLEOTIDE SEQUENCE [LARGE SCALE GENOMIC DNA]</scope>
</reference>
<dbReference type="InterPro" id="IPR015943">
    <property type="entry name" value="WD40/YVTN_repeat-like_dom_sf"/>
</dbReference>
<dbReference type="SUPFAM" id="SSF89837">
    <property type="entry name" value="Doublecortin (DC)"/>
    <property type="match status" value="2"/>
</dbReference>
<dbReference type="SMART" id="SM00320">
    <property type="entry name" value="WD40"/>
    <property type="match status" value="9"/>
</dbReference>
<dbReference type="Gene3D" id="2.130.10.10">
    <property type="entry name" value="YVTN repeat-like/Quinoprotein amine dehydrogenase"/>
    <property type="match status" value="2"/>
</dbReference>
<dbReference type="InterPro" id="IPR055439">
    <property type="entry name" value="Beta-prop_EML_1st"/>
</dbReference>
<dbReference type="InterPro" id="IPR003533">
    <property type="entry name" value="Doublecortin_dom"/>
</dbReference>
<dbReference type="PROSITE" id="PS50082">
    <property type="entry name" value="WD_REPEATS_2"/>
    <property type="match status" value="2"/>
</dbReference>
<dbReference type="PROSITE" id="PS50294">
    <property type="entry name" value="WD_REPEATS_REGION"/>
    <property type="match status" value="1"/>
</dbReference>
<dbReference type="EMBL" id="CAJFCJ010000009">
    <property type="protein sequence ID" value="CAD5119118.1"/>
    <property type="molecule type" value="Genomic_DNA"/>
</dbReference>
<dbReference type="Pfam" id="PF03607">
    <property type="entry name" value="DCX"/>
    <property type="match status" value="1"/>
</dbReference>
<feature type="repeat" description="WD" evidence="3">
    <location>
        <begin position="837"/>
        <end position="878"/>
    </location>
</feature>
<feature type="repeat" description="WD" evidence="3">
    <location>
        <begin position="705"/>
        <end position="746"/>
    </location>
</feature>
<dbReference type="Pfam" id="PF23414">
    <property type="entry name" value="Beta-prop_EML_2"/>
    <property type="match status" value="1"/>
</dbReference>
<dbReference type="Proteomes" id="UP000549394">
    <property type="component" value="Unassembled WGS sequence"/>
</dbReference>